<evidence type="ECO:0000256" key="1">
    <source>
        <dbReference type="SAM" id="MobiDB-lite"/>
    </source>
</evidence>
<organism evidence="2 3">
    <name type="scientific">Amycolatopsis sulphurea</name>
    <dbReference type="NCBI Taxonomy" id="76022"/>
    <lineage>
        <taxon>Bacteria</taxon>
        <taxon>Bacillati</taxon>
        <taxon>Actinomycetota</taxon>
        <taxon>Actinomycetes</taxon>
        <taxon>Pseudonocardiales</taxon>
        <taxon>Pseudonocardiaceae</taxon>
        <taxon>Amycolatopsis</taxon>
    </lineage>
</organism>
<evidence type="ECO:0000313" key="3">
    <source>
        <dbReference type="Proteomes" id="UP000243542"/>
    </source>
</evidence>
<sequence>MGFFDFIGEAAQWAADRIDDAEQWVEQRADDVGGWFSDLYHGNLGDQAVPAPALVQKIIASQGAQSWHESSETAKTLARMHDEGNDLVRRISSGLESSWAGSGADAAQARIRPFAEALTSSAQITSANSDNVSEIAHSFDGMKSSLQPMPPAPPHKNFFDQASPWDTDTERQINEYNAVAKDNVAQYQAYARHVETKAPNLNTNYPQLSGFGEQDFAVDSHGTAAQAKTAGGQRSHGPDSNARRSQSEATSGPASPPAGQGTVAPPSGSVAPPPGHQAAAPRGDGTTSAGWAPSSSVVNPGGLNPGGMSSGGGNSGNAGNGVGPWAPGAFGFDDMGTGARPGVGNGRGAYEGLGGRSGESTGGRNGGGGNSGNDGGRYGSGNNGRAGGARFGAGIDAGEEAVGRGAATGRGVAGARGAAGMGGAGAGGMGAGGKGKGGEDKEHQRKYGIDDDSAFTLIDDGGERVLDPRTGLPPTPPTIGG</sequence>
<feature type="region of interest" description="Disordered" evidence="1">
    <location>
        <begin position="220"/>
        <end position="321"/>
    </location>
</feature>
<keyword evidence="3" id="KW-1185">Reference proteome</keyword>
<feature type="compositionally biased region" description="Basic and acidic residues" evidence="1">
    <location>
        <begin position="436"/>
        <end position="449"/>
    </location>
</feature>
<name>A0A2A9F803_9PSEU</name>
<feature type="compositionally biased region" description="Gly residues" evidence="1">
    <location>
        <begin position="339"/>
        <end position="391"/>
    </location>
</feature>
<accession>A0A2A9F803</accession>
<feature type="compositionally biased region" description="Polar residues" evidence="1">
    <location>
        <begin position="285"/>
        <end position="298"/>
    </location>
</feature>
<comment type="caution">
    <text evidence="2">The sequence shown here is derived from an EMBL/GenBank/DDBJ whole genome shotgun (WGS) entry which is preliminary data.</text>
</comment>
<dbReference type="RefSeq" id="WP_098511400.1">
    <property type="nucleotide sequence ID" value="NZ_JBIAKZ010000011.1"/>
</dbReference>
<dbReference type="AlphaFoldDB" id="A0A2A9F803"/>
<reference evidence="2 3" key="1">
    <citation type="submission" date="2017-10" db="EMBL/GenBank/DDBJ databases">
        <title>Sequencing the genomes of 1000 actinobacteria strains.</title>
        <authorList>
            <person name="Klenk H.-P."/>
        </authorList>
    </citation>
    <scope>NUCLEOTIDE SEQUENCE [LARGE SCALE GENOMIC DNA]</scope>
    <source>
        <strain evidence="2 3">DSM 46092</strain>
    </source>
</reference>
<dbReference type="EMBL" id="PDJK01000002">
    <property type="protein sequence ID" value="PFG47464.1"/>
    <property type="molecule type" value="Genomic_DNA"/>
</dbReference>
<proteinExistence type="predicted"/>
<dbReference type="Gene3D" id="1.20.1260.20">
    <property type="entry name" value="PPE superfamily"/>
    <property type="match status" value="1"/>
</dbReference>
<dbReference type="Proteomes" id="UP000243542">
    <property type="component" value="Unassembled WGS sequence"/>
</dbReference>
<feature type="compositionally biased region" description="Pro residues" evidence="1">
    <location>
        <begin position="471"/>
        <end position="481"/>
    </location>
</feature>
<feature type="compositionally biased region" description="Low complexity" evidence="1">
    <location>
        <begin position="222"/>
        <end position="233"/>
    </location>
</feature>
<protein>
    <submittedName>
        <fullName evidence="2">PPE-repeat protein</fullName>
    </submittedName>
</protein>
<feature type="compositionally biased region" description="Gly residues" evidence="1">
    <location>
        <begin position="303"/>
        <end position="321"/>
    </location>
</feature>
<dbReference type="SUPFAM" id="SSF140459">
    <property type="entry name" value="PE/PPE dimer-like"/>
    <property type="match status" value="1"/>
</dbReference>
<dbReference type="InterPro" id="IPR038332">
    <property type="entry name" value="PPE_sf"/>
</dbReference>
<feature type="region of interest" description="Disordered" evidence="1">
    <location>
        <begin position="337"/>
        <end position="392"/>
    </location>
</feature>
<evidence type="ECO:0000313" key="2">
    <source>
        <dbReference type="EMBL" id="PFG47464.1"/>
    </source>
</evidence>
<feature type="region of interest" description="Disordered" evidence="1">
    <location>
        <begin position="462"/>
        <end position="481"/>
    </location>
</feature>
<feature type="region of interest" description="Disordered" evidence="1">
    <location>
        <begin position="421"/>
        <end position="451"/>
    </location>
</feature>
<gene>
    <name evidence="2" type="ORF">ATK36_2508</name>
</gene>
<feature type="compositionally biased region" description="Gly residues" evidence="1">
    <location>
        <begin position="421"/>
        <end position="435"/>
    </location>
</feature>